<protein>
    <submittedName>
        <fullName evidence="1">Uncharacterized protein</fullName>
    </submittedName>
</protein>
<keyword evidence="1" id="KW-0614">Plasmid</keyword>
<evidence type="ECO:0000313" key="1">
    <source>
        <dbReference type="EMBL" id="BAO18837.1"/>
    </source>
</evidence>
<dbReference type="RefSeq" id="WP_023842380.1">
    <property type="nucleotide sequence ID" value="NC_022995.1"/>
</dbReference>
<reference evidence="1" key="1">
    <citation type="journal article" date="2014" name="Microbiology">
        <title>A 2,4-dichlorophenoxyacetic acid degradation plasmid pM7012 discloses distribution of an unclassified megaplasmid group across bacterial species.</title>
        <authorList>
            <person name="Sakai Y."/>
            <person name="Ogawa N."/>
            <person name="Shimomura Y."/>
            <person name="Fujii T."/>
        </authorList>
    </citation>
    <scope>NUCLEOTIDE SEQUENCE</scope>
    <source>
        <strain evidence="1">M701</strain>
    </source>
</reference>
<dbReference type="EMBL" id="AB853026">
    <property type="protein sequence ID" value="BAO18837.1"/>
    <property type="molecule type" value="Genomic_DNA"/>
</dbReference>
<geneLocation type="plasmid" evidence="1">
    <name>pM7012</name>
</geneLocation>
<name>V5YN56_9BURK</name>
<reference evidence="1" key="2">
    <citation type="submission" date="2024-06" db="EMBL/GenBank/DDBJ databases">
        <authorList>
            <person name="Sakai Y."/>
            <person name="Fujii T."/>
        </authorList>
    </citation>
    <scope>NUCLEOTIDE SEQUENCE</scope>
    <source>
        <strain evidence="1">M701</strain>
        <plasmid evidence="1">pM7012</plasmid>
    </source>
</reference>
<proteinExistence type="predicted"/>
<accession>V5YN56</accession>
<dbReference type="AlphaFoldDB" id="V5YN56"/>
<sequence length="332" mass="37202">MSETSNRYVCKWKPLDPGQKEGGPQVHYWIDTCPGEAHWPDSGVMRWDLRPDDWHEVWPELLDHPCALLFAPKHPHREGPPKFADWINSWPDGYDWKAKVPEHLHARVRAVLDNSEVDMAAANNGEMSAPQEGSQPTPSPSEQGLYFACIRFLRVVLWRQGAASNDVVDSLAAELASIAERHVAWANEQRGDWKIVSRAIDYMAAIHDGPWQGKAWFENTLRVLMELAVPNTGLDETSAAFLSDIQRGVNESYQSTPIAKSELRVTDEVAAMVKTLTDAGCEYGLVSDLLDLCEEIFHGEPMSDGDRFTLLAAATAAPFARQERKDRKIDNA</sequence>
<organism evidence="1">
    <name type="scientific">Burkholderia sp. M701</name>
    <dbReference type="NCBI Taxonomy" id="326454"/>
    <lineage>
        <taxon>Bacteria</taxon>
        <taxon>Pseudomonadati</taxon>
        <taxon>Pseudomonadota</taxon>
        <taxon>Betaproteobacteria</taxon>
        <taxon>Burkholderiales</taxon>
        <taxon>Burkholderiaceae</taxon>
        <taxon>Burkholderia</taxon>
    </lineage>
</organism>